<dbReference type="Proteomes" id="UP001595909">
    <property type="component" value="Unassembled WGS sequence"/>
</dbReference>
<gene>
    <name evidence="3" type="ORF">ACFPEL_29920</name>
</gene>
<comment type="caution">
    <text evidence="3">The sequence shown here is derived from an EMBL/GenBank/DDBJ whole genome shotgun (WGS) entry which is preliminary data.</text>
</comment>
<keyword evidence="2" id="KW-0560">Oxidoreductase</keyword>
<dbReference type="PANTHER" id="PTHR46696:SF6">
    <property type="entry name" value="P450, PUTATIVE (EUROFUNG)-RELATED"/>
    <property type="match status" value="1"/>
</dbReference>
<dbReference type="Pfam" id="PF00067">
    <property type="entry name" value="p450"/>
    <property type="match status" value="1"/>
</dbReference>
<sequence>MSRLEPAELPDDLLTPEAVADPDGAAAVLRAHDPVHWSPTHRAWLVTRFDDVVAAFKNPALSSDRVRPLMSARDKPSGDASQKMLGLISEWMVVTDPPAHTRLRRLAGAAFKQQQIAAMEERIQTLVDDLVDTFLASSSPARPTDLVAGVAYPLPAIVIAEMLGAPPEDRDRFRSWSDELALVAFGAGGDARPDRHERALRGLEEMAEYFRALVAHRRREPGGDMLSAMISGDDPSDGSGLSDDELVGMCALLLFAGHETTTNAIANAVRLLTADPELRDRVRDDPALVAPAVEEALRLVGPIKVLVRWVIEDHELRGRTIQAGERVYLVLCGANRDPERFADPDTVDLARSRATHIAFGRGVHACIGAQLARIETRIAVGTLLRRLPGLRVEGEPEYLPTIASRAQTSLPVVHDGVPASRP</sequence>
<keyword evidence="2" id="KW-0408">Iron</keyword>
<comment type="similarity">
    <text evidence="1 2">Belongs to the cytochrome P450 family.</text>
</comment>
<dbReference type="InterPro" id="IPR017972">
    <property type="entry name" value="Cyt_P450_CS"/>
</dbReference>
<keyword evidence="4" id="KW-1185">Reference proteome</keyword>
<dbReference type="RefSeq" id="WP_274191192.1">
    <property type="nucleotide sequence ID" value="NZ_BAABHN010000068.1"/>
</dbReference>
<evidence type="ECO:0000313" key="4">
    <source>
        <dbReference type="Proteomes" id="UP001595909"/>
    </source>
</evidence>
<dbReference type="PANTHER" id="PTHR46696">
    <property type="entry name" value="P450, PUTATIVE (EUROFUNG)-RELATED"/>
    <property type="match status" value="1"/>
</dbReference>
<dbReference type="InterPro" id="IPR002397">
    <property type="entry name" value="Cyt_P450_B"/>
</dbReference>
<protein>
    <submittedName>
        <fullName evidence="3">Cytochrome P450</fullName>
    </submittedName>
</protein>
<name>A0ABV9RT31_9PSEU</name>
<dbReference type="PRINTS" id="PR00385">
    <property type="entry name" value="P450"/>
</dbReference>
<dbReference type="CDD" id="cd20625">
    <property type="entry name" value="CYP164-like"/>
    <property type="match status" value="1"/>
</dbReference>
<dbReference type="PRINTS" id="PR00359">
    <property type="entry name" value="BP450"/>
</dbReference>
<dbReference type="SUPFAM" id="SSF48264">
    <property type="entry name" value="Cytochrome P450"/>
    <property type="match status" value="1"/>
</dbReference>
<evidence type="ECO:0000313" key="3">
    <source>
        <dbReference type="EMBL" id="MFC4836654.1"/>
    </source>
</evidence>
<keyword evidence="2" id="KW-0479">Metal-binding</keyword>
<organism evidence="3 4">
    <name type="scientific">Actinomycetospora chibensis</name>
    <dbReference type="NCBI Taxonomy" id="663606"/>
    <lineage>
        <taxon>Bacteria</taxon>
        <taxon>Bacillati</taxon>
        <taxon>Actinomycetota</taxon>
        <taxon>Actinomycetes</taxon>
        <taxon>Pseudonocardiales</taxon>
        <taxon>Pseudonocardiaceae</taxon>
        <taxon>Actinomycetospora</taxon>
    </lineage>
</organism>
<keyword evidence="2" id="KW-0503">Monooxygenase</keyword>
<accession>A0ABV9RT31</accession>
<evidence type="ECO:0000256" key="2">
    <source>
        <dbReference type="RuleBase" id="RU000461"/>
    </source>
</evidence>
<dbReference type="EMBL" id="JBHSIM010000068">
    <property type="protein sequence ID" value="MFC4836654.1"/>
    <property type="molecule type" value="Genomic_DNA"/>
</dbReference>
<dbReference type="PROSITE" id="PS00086">
    <property type="entry name" value="CYTOCHROME_P450"/>
    <property type="match status" value="1"/>
</dbReference>
<evidence type="ECO:0000256" key="1">
    <source>
        <dbReference type="ARBA" id="ARBA00010617"/>
    </source>
</evidence>
<dbReference type="Gene3D" id="1.10.630.10">
    <property type="entry name" value="Cytochrome P450"/>
    <property type="match status" value="1"/>
</dbReference>
<reference evidence="4" key="1">
    <citation type="journal article" date="2019" name="Int. J. Syst. Evol. Microbiol.">
        <title>The Global Catalogue of Microorganisms (GCM) 10K type strain sequencing project: providing services to taxonomists for standard genome sequencing and annotation.</title>
        <authorList>
            <consortium name="The Broad Institute Genomics Platform"/>
            <consortium name="The Broad Institute Genome Sequencing Center for Infectious Disease"/>
            <person name="Wu L."/>
            <person name="Ma J."/>
        </authorList>
    </citation>
    <scope>NUCLEOTIDE SEQUENCE [LARGE SCALE GENOMIC DNA]</scope>
    <source>
        <strain evidence="4">CCUG 50347</strain>
    </source>
</reference>
<dbReference type="InterPro" id="IPR036396">
    <property type="entry name" value="Cyt_P450_sf"/>
</dbReference>
<dbReference type="InterPro" id="IPR001128">
    <property type="entry name" value="Cyt_P450"/>
</dbReference>
<proteinExistence type="inferred from homology"/>
<keyword evidence="2" id="KW-0349">Heme</keyword>